<protein>
    <recommendedName>
        <fullName evidence="4">SsDNA-binding protein</fullName>
    </recommendedName>
</protein>
<evidence type="ECO:0000256" key="1">
    <source>
        <dbReference type="SAM" id="MobiDB-lite"/>
    </source>
</evidence>
<keyword evidence="3" id="KW-1185">Reference proteome</keyword>
<evidence type="ECO:0008006" key="4">
    <source>
        <dbReference type="Google" id="ProtNLM"/>
    </source>
</evidence>
<evidence type="ECO:0000313" key="2">
    <source>
        <dbReference type="EMBL" id="QDH47108.1"/>
    </source>
</evidence>
<sequence>MSQQQGQFQRRPDTMFNDFRYPMPQTREPVDGAKFPARWVWDFGLDGKVKFKVNDGIFGQQDKNSKLKEVELGAMDRNSILNLIMNAIEDPNFTKAQYHVKKKVFGQGGRMNDQPSTLGTFTIIRTSEGKIAVGYTKGTYKVMFEFNGPNDSIVVLSKDGQSYEDHGLMSRVYAKAFVEFSRKFLDQFEWDNFKPRERKENNGGGNRGGGNNNWGNRNGGNGGGGNNNYNGGGNGGGGNRQAPADFDDDIDF</sequence>
<accession>A0A514A1E4</accession>
<feature type="region of interest" description="Disordered" evidence="1">
    <location>
        <begin position="195"/>
        <end position="252"/>
    </location>
</feature>
<organism evidence="2 3">
    <name type="scientific">Aeromonas phage LAh10</name>
    <dbReference type="NCBI Taxonomy" id="2591025"/>
    <lineage>
        <taxon>Viruses</taxon>
        <taxon>Duplodnaviria</taxon>
        <taxon>Heunggongvirae</taxon>
        <taxon>Uroviricota</taxon>
        <taxon>Caudoviricetes</taxon>
        <taxon>Chimalliviridae</taxon>
        <taxon>Ludhianavirus</taxon>
        <taxon>Ludhianavirus LAh10</taxon>
    </lineage>
</organism>
<proteinExistence type="predicted"/>
<feature type="compositionally biased region" description="Gly residues" evidence="1">
    <location>
        <begin position="202"/>
        <end position="239"/>
    </location>
</feature>
<gene>
    <name evidence="2" type="ORF">LAh10_221</name>
</gene>
<dbReference type="EMBL" id="MK838116">
    <property type="protein sequence ID" value="QDH47108.1"/>
    <property type="molecule type" value="Genomic_DNA"/>
</dbReference>
<evidence type="ECO:0000313" key="3">
    <source>
        <dbReference type="Proteomes" id="UP000318420"/>
    </source>
</evidence>
<reference evidence="2 3" key="1">
    <citation type="submission" date="2019-04" db="EMBL/GenBank/DDBJ databases">
        <title>Novel bacteriophages capable of disrupting biofilms from clinical strains of Aeromonas hydrophila with intrinsic antibiotic resistance.</title>
        <authorList>
            <person name="Kabwe M."/>
            <person name="Brown T.L."/>
            <person name="Speirs L."/>
            <person name="Ku H."/>
            <person name="Leach M."/>
            <person name="Chan H.T."/>
            <person name="Petrovski S."/>
            <person name="Lock P."/>
            <person name="Tucci J."/>
        </authorList>
    </citation>
    <scope>NUCLEOTIDE SEQUENCE [LARGE SCALE GENOMIC DNA]</scope>
</reference>
<name>A0A514A1E4_9CAUD</name>
<dbReference type="Proteomes" id="UP000318420">
    <property type="component" value="Segment"/>
</dbReference>